<evidence type="ECO:0000313" key="1">
    <source>
        <dbReference type="EMBL" id="GIY06433.1"/>
    </source>
</evidence>
<protein>
    <submittedName>
        <fullName evidence="1">Uncharacterized protein</fullName>
    </submittedName>
</protein>
<dbReference type="Proteomes" id="UP001054945">
    <property type="component" value="Unassembled WGS sequence"/>
</dbReference>
<reference evidence="1 2" key="1">
    <citation type="submission" date="2021-06" db="EMBL/GenBank/DDBJ databases">
        <title>Caerostris extrusa draft genome.</title>
        <authorList>
            <person name="Kono N."/>
            <person name="Arakawa K."/>
        </authorList>
    </citation>
    <scope>NUCLEOTIDE SEQUENCE [LARGE SCALE GENOMIC DNA]</scope>
</reference>
<name>A0AAV4Q9R2_CAEEX</name>
<dbReference type="AlphaFoldDB" id="A0AAV4Q9R2"/>
<comment type="caution">
    <text evidence="1">The sequence shown here is derived from an EMBL/GenBank/DDBJ whole genome shotgun (WGS) entry which is preliminary data.</text>
</comment>
<proteinExistence type="predicted"/>
<gene>
    <name evidence="1" type="ORF">CEXT_736321</name>
</gene>
<keyword evidence="2" id="KW-1185">Reference proteome</keyword>
<sequence length="93" mass="10662">MHPGQLYICHLQSYGFRVKVPGIGTSRGPGPGEARWHAQPDLAVGYVKARQRLIHVPHLRTRQKRDTLFAEKQSNLHPHVEERGFIKRFISIS</sequence>
<evidence type="ECO:0000313" key="2">
    <source>
        <dbReference type="Proteomes" id="UP001054945"/>
    </source>
</evidence>
<organism evidence="1 2">
    <name type="scientific">Caerostris extrusa</name>
    <name type="common">Bark spider</name>
    <name type="synonym">Caerostris bankana</name>
    <dbReference type="NCBI Taxonomy" id="172846"/>
    <lineage>
        <taxon>Eukaryota</taxon>
        <taxon>Metazoa</taxon>
        <taxon>Ecdysozoa</taxon>
        <taxon>Arthropoda</taxon>
        <taxon>Chelicerata</taxon>
        <taxon>Arachnida</taxon>
        <taxon>Araneae</taxon>
        <taxon>Araneomorphae</taxon>
        <taxon>Entelegynae</taxon>
        <taxon>Araneoidea</taxon>
        <taxon>Araneidae</taxon>
        <taxon>Caerostris</taxon>
    </lineage>
</organism>
<accession>A0AAV4Q9R2</accession>
<dbReference type="EMBL" id="BPLR01005958">
    <property type="protein sequence ID" value="GIY06433.1"/>
    <property type="molecule type" value="Genomic_DNA"/>
</dbReference>